<comment type="function">
    <text evidence="2">Catalyzes the oxidation of either pyridoxine 5'-phosphate (PNP) or pyridoxamine 5'-phosphate (PMP) into pyridoxal 5'-phosphate (PLP).</text>
</comment>
<dbReference type="GO" id="GO:0008615">
    <property type="term" value="P:pyridoxine biosynthetic process"/>
    <property type="evidence" value="ECO:0007669"/>
    <property type="project" value="UniProtKB-KW"/>
</dbReference>
<evidence type="ECO:0000256" key="14">
    <source>
        <dbReference type="ARBA" id="ARBA00073441"/>
    </source>
</evidence>
<feature type="domain" description="Pyridoxamine 5'-phosphate oxidase N-terminal" evidence="17">
    <location>
        <begin position="99"/>
        <end position="207"/>
    </location>
</feature>
<dbReference type="InterPro" id="IPR012349">
    <property type="entry name" value="Split_barrel_FMN-bd"/>
</dbReference>
<organism evidence="19 20">
    <name type="scientific">Polysphondylium violaceum</name>
    <dbReference type="NCBI Taxonomy" id="133409"/>
    <lineage>
        <taxon>Eukaryota</taxon>
        <taxon>Amoebozoa</taxon>
        <taxon>Evosea</taxon>
        <taxon>Eumycetozoa</taxon>
        <taxon>Dictyostelia</taxon>
        <taxon>Dictyosteliales</taxon>
        <taxon>Dictyosteliaceae</taxon>
        <taxon>Polysphondylium</taxon>
    </lineage>
</organism>
<dbReference type="NCBIfam" id="NF004231">
    <property type="entry name" value="PRK05679.1"/>
    <property type="match status" value="1"/>
</dbReference>
<sequence>MNFYSIFRSSSLSFSSSKSRVILFRSGDLRSVIPTPTPKSNNNNKNTNNNDMTLTEDPPLSEMRRDYQEGHLEETEILSDPFQQFQKWLHEEVNLKNDKEPNAMTLSTCTKDAKPSARIVLLKDFDENGFVFYTNYNSRKSKELIENPFASITFYWTQRQIRIEGSVVKVSKEQSEAYFKTRPRASQIGAWVSEYQSSEITKQQLVESQTKLEEKFEGAEVPMPPFWGGWRVIPSSFEFWQGRGGRIHDRLFFKPHNKGWEISRLSP</sequence>
<evidence type="ECO:0000256" key="5">
    <source>
        <dbReference type="ARBA" id="ARBA00007301"/>
    </source>
</evidence>
<dbReference type="AlphaFoldDB" id="A0A8J4PRI6"/>
<keyword evidence="20" id="KW-1185">Reference proteome</keyword>
<dbReference type="UniPathway" id="UPA01068">
    <property type="reaction ID" value="UER00304"/>
</dbReference>
<evidence type="ECO:0000313" key="19">
    <source>
        <dbReference type="EMBL" id="KAF2072670.1"/>
    </source>
</evidence>
<evidence type="ECO:0000313" key="20">
    <source>
        <dbReference type="Proteomes" id="UP000695562"/>
    </source>
</evidence>
<dbReference type="PANTHER" id="PTHR10851">
    <property type="entry name" value="PYRIDOXINE-5-PHOSPHATE OXIDASE"/>
    <property type="match status" value="1"/>
</dbReference>
<dbReference type="HAMAP" id="MF_01629">
    <property type="entry name" value="PdxH"/>
    <property type="match status" value="1"/>
</dbReference>
<dbReference type="SUPFAM" id="SSF50475">
    <property type="entry name" value="FMN-binding split barrel"/>
    <property type="match status" value="1"/>
</dbReference>
<dbReference type="NCBIfam" id="TIGR00558">
    <property type="entry name" value="pdxH"/>
    <property type="match status" value="1"/>
</dbReference>
<evidence type="ECO:0000256" key="13">
    <source>
        <dbReference type="ARBA" id="ARBA00052947"/>
    </source>
</evidence>
<evidence type="ECO:0000256" key="10">
    <source>
        <dbReference type="ARBA" id="ARBA00023002"/>
    </source>
</evidence>
<keyword evidence="8" id="KW-0285">Flavoprotein</keyword>
<dbReference type="Pfam" id="PF10590">
    <property type="entry name" value="PNP_phzG_C"/>
    <property type="match status" value="1"/>
</dbReference>
<feature type="domain" description="Pyridoxine 5'-phosphate oxidase dimerisation C-terminal" evidence="18">
    <location>
        <begin position="227"/>
        <end position="267"/>
    </location>
</feature>
<dbReference type="GO" id="GO:0004733">
    <property type="term" value="F:pyridoxamine phosphate oxidase activity"/>
    <property type="evidence" value="ECO:0007669"/>
    <property type="project" value="UniProtKB-EC"/>
</dbReference>
<evidence type="ECO:0000259" key="17">
    <source>
        <dbReference type="Pfam" id="PF01243"/>
    </source>
</evidence>
<gene>
    <name evidence="19" type="ORF">CYY_006004</name>
</gene>
<feature type="compositionally biased region" description="Low complexity" evidence="16">
    <location>
        <begin position="38"/>
        <end position="50"/>
    </location>
</feature>
<evidence type="ECO:0000256" key="1">
    <source>
        <dbReference type="ARBA" id="ARBA00001917"/>
    </source>
</evidence>
<dbReference type="PROSITE" id="PS01064">
    <property type="entry name" value="PYRIDOX_OXIDASE"/>
    <property type="match status" value="1"/>
</dbReference>
<keyword evidence="10" id="KW-0560">Oxidoreductase</keyword>
<dbReference type="Pfam" id="PF01243">
    <property type="entry name" value="PNPOx_N"/>
    <property type="match status" value="1"/>
</dbReference>
<comment type="subunit">
    <text evidence="6">Homodimer.</text>
</comment>
<dbReference type="InterPro" id="IPR011576">
    <property type="entry name" value="Pyridox_Oxase_N"/>
</dbReference>
<comment type="caution">
    <text evidence="19">The sequence shown here is derived from an EMBL/GenBank/DDBJ whole genome shotgun (WGS) entry which is preliminary data.</text>
</comment>
<dbReference type="FunFam" id="2.30.110.10:FF:000020">
    <property type="entry name" value="PNPO isoform 11"/>
    <property type="match status" value="1"/>
</dbReference>
<evidence type="ECO:0000256" key="3">
    <source>
        <dbReference type="ARBA" id="ARBA00004738"/>
    </source>
</evidence>
<dbReference type="EMBL" id="AJWJ01000258">
    <property type="protein sequence ID" value="KAF2072670.1"/>
    <property type="molecule type" value="Genomic_DNA"/>
</dbReference>
<comment type="pathway">
    <text evidence="3">Cofactor metabolism; pyridoxal 5'-phosphate salvage; pyridoxal 5'-phosphate from pyridoxamine 5'-phosphate: step 1/1.</text>
</comment>
<dbReference type="OrthoDB" id="303614at2759"/>
<evidence type="ECO:0000256" key="15">
    <source>
        <dbReference type="ARBA" id="ARBA00077914"/>
    </source>
</evidence>
<comment type="cofactor">
    <cofactor evidence="1">
        <name>FMN</name>
        <dbReference type="ChEBI" id="CHEBI:58210"/>
    </cofactor>
</comment>
<evidence type="ECO:0000256" key="11">
    <source>
        <dbReference type="ARBA" id="ARBA00023096"/>
    </source>
</evidence>
<comment type="similarity">
    <text evidence="5">Belongs to the pyridoxamine 5'-phosphate oxidase family.</text>
</comment>
<keyword evidence="11" id="KW-0664">Pyridoxine biosynthesis</keyword>
<name>A0A8J4PRI6_9MYCE</name>
<evidence type="ECO:0000256" key="6">
    <source>
        <dbReference type="ARBA" id="ARBA00011738"/>
    </source>
</evidence>
<dbReference type="Gene3D" id="2.30.110.10">
    <property type="entry name" value="Electron Transport, Fmn-binding Protein, Chain A"/>
    <property type="match status" value="1"/>
</dbReference>
<reference evidence="19" key="1">
    <citation type="submission" date="2020-01" db="EMBL/GenBank/DDBJ databases">
        <title>Development of genomics and gene disruption for Polysphondylium violaceum indicates a role for the polyketide synthase stlB in stalk morphogenesis.</title>
        <authorList>
            <person name="Narita B."/>
            <person name="Kawabe Y."/>
            <person name="Kin K."/>
            <person name="Saito T."/>
            <person name="Gibbs R."/>
            <person name="Kuspa A."/>
            <person name="Muzny D."/>
            <person name="Queller D."/>
            <person name="Richards S."/>
            <person name="Strassman J."/>
            <person name="Sucgang R."/>
            <person name="Worley K."/>
            <person name="Schaap P."/>
        </authorList>
    </citation>
    <scope>NUCLEOTIDE SEQUENCE</scope>
    <source>
        <strain evidence="19">QSvi11</strain>
    </source>
</reference>
<evidence type="ECO:0000256" key="9">
    <source>
        <dbReference type="ARBA" id="ARBA00022643"/>
    </source>
</evidence>
<evidence type="ECO:0000256" key="8">
    <source>
        <dbReference type="ARBA" id="ARBA00022630"/>
    </source>
</evidence>
<accession>A0A8J4PRI6</accession>
<evidence type="ECO:0000256" key="16">
    <source>
        <dbReference type="SAM" id="MobiDB-lite"/>
    </source>
</evidence>
<dbReference type="GO" id="GO:0010181">
    <property type="term" value="F:FMN binding"/>
    <property type="evidence" value="ECO:0007669"/>
    <property type="project" value="InterPro"/>
</dbReference>
<protein>
    <recommendedName>
        <fullName evidence="14">Pyridoxine-5'-phosphate oxidase</fullName>
        <ecNumber evidence="7">1.4.3.5</ecNumber>
    </recommendedName>
    <alternativeName>
        <fullName evidence="15">Pyridoxamine-phosphate oxidase</fullName>
    </alternativeName>
</protein>
<dbReference type="Proteomes" id="UP000695562">
    <property type="component" value="Unassembled WGS sequence"/>
</dbReference>
<evidence type="ECO:0000256" key="12">
    <source>
        <dbReference type="ARBA" id="ARBA00050530"/>
    </source>
</evidence>
<evidence type="ECO:0000256" key="4">
    <source>
        <dbReference type="ARBA" id="ARBA00005037"/>
    </source>
</evidence>
<dbReference type="InterPro" id="IPR019576">
    <property type="entry name" value="Pyridoxamine_oxidase_dimer_C"/>
</dbReference>
<evidence type="ECO:0000256" key="2">
    <source>
        <dbReference type="ARBA" id="ARBA00003691"/>
    </source>
</evidence>
<dbReference type="InterPro" id="IPR019740">
    <property type="entry name" value="Pyridox_Oxase_CS"/>
</dbReference>
<feature type="region of interest" description="Disordered" evidence="16">
    <location>
        <begin position="32"/>
        <end position="58"/>
    </location>
</feature>
<comment type="catalytic activity">
    <reaction evidence="13">
        <text>pyridoxine 5'-phosphate + O2 = pyridoxal 5'-phosphate + H2O2</text>
        <dbReference type="Rhea" id="RHEA:15149"/>
        <dbReference type="ChEBI" id="CHEBI:15379"/>
        <dbReference type="ChEBI" id="CHEBI:16240"/>
        <dbReference type="ChEBI" id="CHEBI:58589"/>
        <dbReference type="ChEBI" id="CHEBI:597326"/>
        <dbReference type="EC" id="1.4.3.5"/>
    </reaction>
    <physiologicalReaction direction="left-to-right" evidence="13">
        <dbReference type="Rhea" id="RHEA:15150"/>
    </physiologicalReaction>
</comment>
<comment type="catalytic activity">
    <reaction evidence="12">
        <text>pyridoxamine 5'-phosphate + O2 + H2O = pyridoxal 5'-phosphate + H2O2 + NH4(+)</text>
        <dbReference type="Rhea" id="RHEA:15817"/>
        <dbReference type="ChEBI" id="CHEBI:15377"/>
        <dbReference type="ChEBI" id="CHEBI:15379"/>
        <dbReference type="ChEBI" id="CHEBI:16240"/>
        <dbReference type="ChEBI" id="CHEBI:28938"/>
        <dbReference type="ChEBI" id="CHEBI:58451"/>
        <dbReference type="ChEBI" id="CHEBI:597326"/>
        <dbReference type="EC" id="1.4.3.5"/>
    </reaction>
    <physiologicalReaction direction="left-to-right" evidence="12">
        <dbReference type="Rhea" id="RHEA:15818"/>
    </physiologicalReaction>
</comment>
<keyword evidence="9" id="KW-0288">FMN</keyword>
<proteinExistence type="inferred from homology"/>
<evidence type="ECO:0000256" key="7">
    <source>
        <dbReference type="ARBA" id="ARBA00012801"/>
    </source>
</evidence>
<dbReference type="PANTHER" id="PTHR10851:SF0">
    <property type="entry name" value="PYRIDOXINE-5'-PHOSPHATE OXIDASE"/>
    <property type="match status" value="1"/>
</dbReference>
<dbReference type="InterPro" id="IPR000659">
    <property type="entry name" value="Pyridox_Oxase"/>
</dbReference>
<dbReference type="EC" id="1.4.3.5" evidence="7"/>
<evidence type="ECO:0000259" key="18">
    <source>
        <dbReference type="Pfam" id="PF10590"/>
    </source>
</evidence>
<comment type="pathway">
    <text evidence="4">Cofactor metabolism; pyridoxal 5'-phosphate salvage; pyridoxal 5'-phosphate from pyridoxine 5'-phosphate: step 1/1.</text>
</comment>